<gene>
    <name evidence="8" type="ORF">GCM10023184_28770</name>
</gene>
<accession>A0ABP8H566</accession>
<dbReference type="InterPro" id="IPR009056">
    <property type="entry name" value="Cyt_c-like_dom"/>
</dbReference>
<keyword evidence="1 4" id="KW-0349">Heme</keyword>
<feature type="compositionally biased region" description="Low complexity" evidence="5">
    <location>
        <begin position="38"/>
        <end position="53"/>
    </location>
</feature>
<comment type="caution">
    <text evidence="8">The sequence shown here is derived from an EMBL/GenBank/DDBJ whole genome shotgun (WGS) entry which is preliminary data.</text>
</comment>
<dbReference type="Pfam" id="PF00034">
    <property type="entry name" value="Cytochrom_C"/>
    <property type="match status" value="1"/>
</dbReference>
<evidence type="ECO:0000259" key="7">
    <source>
        <dbReference type="PROSITE" id="PS51007"/>
    </source>
</evidence>
<keyword evidence="2 4" id="KW-0479">Metal-binding</keyword>
<reference evidence="9" key="1">
    <citation type="journal article" date="2019" name="Int. J. Syst. Evol. Microbiol.">
        <title>The Global Catalogue of Microorganisms (GCM) 10K type strain sequencing project: providing services to taxonomists for standard genome sequencing and annotation.</title>
        <authorList>
            <consortium name="The Broad Institute Genomics Platform"/>
            <consortium name="The Broad Institute Genome Sequencing Center for Infectious Disease"/>
            <person name="Wu L."/>
            <person name="Ma J."/>
        </authorList>
    </citation>
    <scope>NUCLEOTIDE SEQUENCE [LARGE SCALE GENOMIC DNA]</scope>
    <source>
        <strain evidence="9">JCM 17919</strain>
    </source>
</reference>
<evidence type="ECO:0000256" key="2">
    <source>
        <dbReference type="ARBA" id="ARBA00022723"/>
    </source>
</evidence>
<evidence type="ECO:0000256" key="4">
    <source>
        <dbReference type="PROSITE-ProRule" id="PRU00433"/>
    </source>
</evidence>
<dbReference type="Proteomes" id="UP001501725">
    <property type="component" value="Unassembled WGS sequence"/>
</dbReference>
<evidence type="ECO:0000256" key="3">
    <source>
        <dbReference type="ARBA" id="ARBA00023004"/>
    </source>
</evidence>
<evidence type="ECO:0000313" key="8">
    <source>
        <dbReference type="EMBL" id="GAA4334580.1"/>
    </source>
</evidence>
<proteinExistence type="predicted"/>
<feature type="chain" id="PRO_5046068755" description="Cytochrome c domain-containing protein" evidence="6">
    <location>
        <begin position="18"/>
        <end position="167"/>
    </location>
</feature>
<name>A0ABP8H566_9BACT</name>
<organism evidence="8 9">
    <name type="scientific">Flaviaesturariibacter amylovorans</name>
    <dbReference type="NCBI Taxonomy" id="1084520"/>
    <lineage>
        <taxon>Bacteria</taxon>
        <taxon>Pseudomonadati</taxon>
        <taxon>Bacteroidota</taxon>
        <taxon>Chitinophagia</taxon>
        <taxon>Chitinophagales</taxon>
        <taxon>Chitinophagaceae</taxon>
        <taxon>Flaviaestuariibacter</taxon>
    </lineage>
</organism>
<dbReference type="EMBL" id="BAABGY010000008">
    <property type="protein sequence ID" value="GAA4334580.1"/>
    <property type="molecule type" value="Genomic_DNA"/>
</dbReference>
<keyword evidence="3 4" id="KW-0408">Iron</keyword>
<evidence type="ECO:0000256" key="5">
    <source>
        <dbReference type="SAM" id="MobiDB-lite"/>
    </source>
</evidence>
<evidence type="ECO:0000256" key="1">
    <source>
        <dbReference type="ARBA" id="ARBA00022617"/>
    </source>
</evidence>
<dbReference type="PROSITE" id="PS51007">
    <property type="entry name" value="CYTC"/>
    <property type="match status" value="1"/>
</dbReference>
<dbReference type="SUPFAM" id="SSF46626">
    <property type="entry name" value="Cytochrome c"/>
    <property type="match status" value="1"/>
</dbReference>
<feature type="signal peptide" evidence="6">
    <location>
        <begin position="1"/>
        <end position="17"/>
    </location>
</feature>
<feature type="region of interest" description="Disordered" evidence="5">
    <location>
        <begin position="38"/>
        <end position="58"/>
    </location>
</feature>
<evidence type="ECO:0000256" key="6">
    <source>
        <dbReference type="SAM" id="SignalP"/>
    </source>
</evidence>
<dbReference type="Gene3D" id="1.10.760.10">
    <property type="entry name" value="Cytochrome c-like domain"/>
    <property type="match status" value="1"/>
</dbReference>
<dbReference type="RefSeq" id="WP_345256450.1">
    <property type="nucleotide sequence ID" value="NZ_BAABGY010000008.1"/>
</dbReference>
<keyword evidence="6" id="KW-0732">Signal</keyword>
<dbReference type="InterPro" id="IPR036909">
    <property type="entry name" value="Cyt_c-like_dom_sf"/>
</dbReference>
<dbReference type="PROSITE" id="PS51257">
    <property type="entry name" value="PROKAR_LIPOPROTEIN"/>
    <property type="match status" value="1"/>
</dbReference>
<feature type="domain" description="Cytochrome c" evidence="7">
    <location>
        <begin position="74"/>
        <end position="164"/>
    </location>
</feature>
<keyword evidence="9" id="KW-1185">Reference proteome</keyword>
<protein>
    <recommendedName>
        <fullName evidence="7">Cytochrome c domain-containing protein</fullName>
    </recommendedName>
</protein>
<sequence>MKKIFFALIGGSCLLIAACGSGSDNGGDANSAVTTNTTTTADAGNSGGTAAASDPKKGIGPVSEVKLNSPLNQSMVANGKQVYDVKCASCHKLTGEKLVGPGWKGVTERRTPEWIMNFSMNTEEMLNKDAEAQKMLEECLVRMPNQSLTETDARAVLEFMFQNDGKK</sequence>
<evidence type="ECO:0000313" key="9">
    <source>
        <dbReference type="Proteomes" id="UP001501725"/>
    </source>
</evidence>